<evidence type="ECO:0000313" key="3">
    <source>
        <dbReference type="Proteomes" id="UP001497497"/>
    </source>
</evidence>
<comment type="caution">
    <text evidence="2">The sequence shown here is derived from an EMBL/GenBank/DDBJ whole genome shotgun (WGS) entry which is preliminary data.</text>
</comment>
<organism evidence="2 3">
    <name type="scientific">Lymnaea stagnalis</name>
    <name type="common">Great pond snail</name>
    <name type="synonym">Helix stagnalis</name>
    <dbReference type="NCBI Taxonomy" id="6523"/>
    <lineage>
        <taxon>Eukaryota</taxon>
        <taxon>Metazoa</taxon>
        <taxon>Spiralia</taxon>
        <taxon>Lophotrochozoa</taxon>
        <taxon>Mollusca</taxon>
        <taxon>Gastropoda</taxon>
        <taxon>Heterobranchia</taxon>
        <taxon>Euthyneura</taxon>
        <taxon>Panpulmonata</taxon>
        <taxon>Hygrophila</taxon>
        <taxon>Lymnaeoidea</taxon>
        <taxon>Lymnaeidae</taxon>
        <taxon>Lymnaea</taxon>
    </lineage>
</organism>
<dbReference type="AlphaFoldDB" id="A0AAV2INZ0"/>
<protein>
    <submittedName>
        <fullName evidence="2">Uncharacterized protein</fullName>
    </submittedName>
</protein>
<accession>A0AAV2INZ0</accession>
<evidence type="ECO:0000313" key="2">
    <source>
        <dbReference type="EMBL" id="CAL1548343.1"/>
    </source>
</evidence>
<feature type="compositionally biased region" description="Polar residues" evidence="1">
    <location>
        <begin position="19"/>
        <end position="50"/>
    </location>
</feature>
<dbReference type="Proteomes" id="UP001497497">
    <property type="component" value="Unassembled WGS sequence"/>
</dbReference>
<proteinExistence type="predicted"/>
<sequence length="140" mass="15621">MTTSITRPRTGSAKWGRPRSSSQARAVPQQSLDLDLTITGTPTPGLNPDSSRILHWPPAHLQKPDKGKQTVPKSTAWRTDDELVEQVKDKLTTGLEGVRQLFKTRDPYGDSIVTREGLFLIIKTLVGHVTRDQFDSFLKT</sequence>
<reference evidence="2 3" key="1">
    <citation type="submission" date="2024-04" db="EMBL/GenBank/DDBJ databases">
        <authorList>
            <consortium name="Genoscope - CEA"/>
            <person name="William W."/>
        </authorList>
    </citation>
    <scope>NUCLEOTIDE SEQUENCE [LARGE SCALE GENOMIC DNA]</scope>
</reference>
<feature type="region of interest" description="Disordered" evidence="1">
    <location>
        <begin position="1"/>
        <end position="74"/>
    </location>
</feature>
<name>A0AAV2INZ0_LYMST</name>
<evidence type="ECO:0000256" key="1">
    <source>
        <dbReference type="SAM" id="MobiDB-lite"/>
    </source>
</evidence>
<dbReference type="EMBL" id="CAXITT010001282">
    <property type="protein sequence ID" value="CAL1548343.1"/>
    <property type="molecule type" value="Genomic_DNA"/>
</dbReference>
<gene>
    <name evidence="2" type="ORF">GSLYS_00021660001</name>
</gene>
<keyword evidence="3" id="KW-1185">Reference proteome</keyword>